<name>A0A7J6VEY6_THATH</name>
<proteinExistence type="predicted"/>
<keyword evidence="1" id="KW-1133">Transmembrane helix</keyword>
<dbReference type="EMBL" id="JABWDY010033086">
    <property type="protein sequence ID" value="KAF5183676.1"/>
    <property type="molecule type" value="Genomic_DNA"/>
</dbReference>
<dbReference type="AlphaFoldDB" id="A0A7J6VEY6"/>
<protein>
    <submittedName>
        <fullName evidence="2">Uncharacterized protein</fullName>
    </submittedName>
</protein>
<evidence type="ECO:0000256" key="1">
    <source>
        <dbReference type="SAM" id="Phobius"/>
    </source>
</evidence>
<keyword evidence="1" id="KW-0472">Membrane</keyword>
<gene>
    <name evidence="2" type="ORF">FRX31_026736</name>
</gene>
<keyword evidence="3" id="KW-1185">Reference proteome</keyword>
<sequence length="75" mass="8351">MINVINLTVSDLQTPNTPTNLLFVVPVSARQFLPLLCNSAAVICCIFLILSLPFYTKLLFLPLSRLGTFKNTRNP</sequence>
<evidence type="ECO:0000313" key="2">
    <source>
        <dbReference type="EMBL" id="KAF5183676.1"/>
    </source>
</evidence>
<reference evidence="2 3" key="1">
    <citation type="submission" date="2020-06" db="EMBL/GenBank/DDBJ databases">
        <title>Transcriptomic and genomic resources for Thalictrum thalictroides and T. hernandezii: Facilitating candidate gene discovery in an emerging model plant lineage.</title>
        <authorList>
            <person name="Arias T."/>
            <person name="Riano-Pachon D.M."/>
            <person name="Di Stilio V.S."/>
        </authorList>
    </citation>
    <scope>NUCLEOTIDE SEQUENCE [LARGE SCALE GENOMIC DNA]</scope>
    <source>
        <strain evidence="3">cv. WT478/WT964</strain>
        <tissue evidence="2">Leaves</tissue>
    </source>
</reference>
<dbReference type="Proteomes" id="UP000554482">
    <property type="component" value="Unassembled WGS sequence"/>
</dbReference>
<comment type="caution">
    <text evidence="2">The sequence shown here is derived from an EMBL/GenBank/DDBJ whole genome shotgun (WGS) entry which is preliminary data.</text>
</comment>
<keyword evidence="1" id="KW-0812">Transmembrane</keyword>
<feature type="transmembrane region" description="Helical" evidence="1">
    <location>
        <begin position="32"/>
        <end position="55"/>
    </location>
</feature>
<organism evidence="2 3">
    <name type="scientific">Thalictrum thalictroides</name>
    <name type="common">Rue-anemone</name>
    <name type="synonym">Anemone thalictroides</name>
    <dbReference type="NCBI Taxonomy" id="46969"/>
    <lineage>
        <taxon>Eukaryota</taxon>
        <taxon>Viridiplantae</taxon>
        <taxon>Streptophyta</taxon>
        <taxon>Embryophyta</taxon>
        <taxon>Tracheophyta</taxon>
        <taxon>Spermatophyta</taxon>
        <taxon>Magnoliopsida</taxon>
        <taxon>Ranunculales</taxon>
        <taxon>Ranunculaceae</taxon>
        <taxon>Thalictroideae</taxon>
        <taxon>Thalictrum</taxon>
    </lineage>
</organism>
<evidence type="ECO:0000313" key="3">
    <source>
        <dbReference type="Proteomes" id="UP000554482"/>
    </source>
</evidence>
<accession>A0A7J6VEY6</accession>